<dbReference type="OrthoDB" id="5459303at2759"/>
<gene>
    <name evidence="1" type="ORF">L211DRAFT_836995</name>
</gene>
<sequence>MLPSLGIGAYWSPSRHRGRYEVPIDYEFSEAEIESGIIILRYPDPIYENRYNEWYITEKEWKEKYDGNPTKKWNNYKAKKAVQKKGLEITPEVIKLLKGKDGRAEIKAFGGTMWAFEDGLLTEDGTAIAPQILTRYFFKIRK</sequence>
<evidence type="ECO:0000313" key="2">
    <source>
        <dbReference type="Proteomes" id="UP000267821"/>
    </source>
</evidence>
<organism evidence="1 2">
    <name type="scientific">Terfezia boudieri ATCC MYA-4762</name>
    <dbReference type="NCBI Taxonomy" id="1051890"/>
    <lineage>
        <taxon>Eukaryota</taxon>
        <taxon>Fungi</taxon>
        <taxon>Dikarya</taxon>
        <taxon>Ascomycota</taxon>
        <taxon>Pezizomycotina</taxon>
        <taxon>Pezizomycetes</taxon>
        <taxon>Pezizales</taxon>
        <taxon>Pezizaceae</taxon>
        <taxon>Terfezia</taxon>
    </lineage>
</organism>
<keyword evidence="2" id="KW-1185">Reference proteome</keyword>
<dbReference type="AlphaFoldDB" id="A0A3N4M492"/>
<protein>
    <submittedName>
        <fullName evidence="1">Uncharacterized protein</fullName>
    </submittedName>
</protein>
<evidence type="ECO:0000313" key="1">
    <source>
        <dbReference type="EMBL" id="RPB25135.1"/>
    </source>
</evidence>
<dbReference type="EMBL" id="ML121539">
    <property type="protein sequence ID" value="RPB25135.1"/>
    <property type="molecule type" value="Genomic_DNA"/>
</dbReference>
<dbReference type="InParanoid" id="A0A3N4M492"/>
<name>A0A3N4M492_9PEZI</name>
<dbReference type="Proteomes" id="UP000267821">
    <property type="component" value="Unassembled WGS sequence"/>
</dbReference>
<reference evidence="1 2" key="1">
    <citation type="journal article" date="2018" name="Nat. Ecol. Evol.">
        <title>Pezizomycetes genomes reveal the molecular basis of ectomycorrhizal truffle lifestyle.</title>
        <authorList>
            <person name="Murat C."/>
            <person name="Payen T."/>
            <person name="Noel B."/>
            <person name="Kuo A."/>
            <person name="Morin E."/>
            <person name="Chen J."/>
            <person name="Kohler A."/>
            <person name="Krizsan K."/>
            <person name="Balestrini R."/>
            <person name="Da Silva C."/>
            <person name="Montanini B."/>
            <person name="Hainaut M."/>
            <person name="Levati E."/>
            <person name="Barry K.W."/>
            <person name="Belfiori B."/>
            <person name="Cichocki N."/>
            <person name="Clum A."/>
            <person name="Dockter R.B."/>
            <person name="Fauchery L."/>
            <person name="Guy J."/>
            <person name="Iotti M."/>
            <person name="Le Tacon F."/>
            <person name="Lindquist E.A."/>
            <person name="Lipzen A."/>
            <person name="Malagnac F."/>
            <person name="Mello A."/>
            <person name="Molinier V."/>
            <person name="Miyauchi S."/>
            <person name="Poulain J."/>
            <person name="Riccioni C."/>
            <person name="Rubini A."/>
            <person name="Sitrit Y."/>
            <person name="Splivallo R."/>
            <person name="Traeger S."/>
            <person name="Wang M."/>
            <person name="Zifcakova L."/>
            <person name="Wipf D."/>
            <person name="Zambonelli A."/>
            <person name="Paolocci F."/>
            <person name="Nowrousian M."/>
            <person name="Ottonello S."/>
            <person name="Baldrian P."/>
            <person name="Spatafora J.W."/>
            <person name="Henrissat B."/>
            <person name="Nagy L.G."/>
            <person name="Aury J.M."/>
            <person name="Wincker P."/>
            <person name="Grigoriev I.V."/>
            <person name="Bonfante P."/>
            <person name="Martin F.M."/>
        </authorList>
    </citation>
    <scope>NUCLEOTIDE SEQUENCE [LARGE SCALE GENOMIC DNA]</scope>
    <source>
        <strain evidence="1 2">ATCC MYA-4762</strain>
    </source>
</reference>
<proteinExistence type="predicted"/>
<accession>A0A3N4M492</accession>